<feature type="domain" description="tRNA pseudouridylate synthase B C-terminal" evidence="7">
    <location>
        <begin position="178"/>
        <end position="232"/>
    </location>
</feature>
<keyword evidence="4 5" id="KW-0413">Isomerase</keyword>
<dbReference type="GO" id="GO:0003723">
    <property type="term" value="F:RNA binding"/>
    <property type="evidence" value="ECO:0007669"/>
    <property type="project" value="InterPro"/>
</dbReference>
<dbReference type="AlphaFoldDB" id="A0A1G9ACY1"/>
<dbReference type="GO" id="GO:0160148">
    <property type="term" value="F:tRNA pseudouridine(55) synthase activity"/>
    <property type="evidence" value="ECO:0007669"/>
    <property type="project" value="UniProtKB-EC"/>
</dbReference>
<name>A0A1G9ACY1_9BACL</name>
<protein>
    <recommendedName>
        <fullName evidence="5">tRNA pseudouridine synthase B</fullName>
        <ecNumber evidence="5">5.4.99.25</ecNumber>
    </recommendedName>
    <alternativeName>
        <fullName evidence="5">tRNA pseudouridine(55) synthase</fullName>
        <shortName evidence="5">Psi55 synthase</shortName>
    </alternativeName>
    <alternativeName>
        <fullName evidence="5">tRNA pseudouridylate synthase</fullName>
    </alternativeName>
    <alternativeName>
        <fullName evidence="5">tRNA-uridine isomerase</fullName>
    </alternativeName>
</protein>
<dbReference type="Pfam" id="PF01509">
    <property type="entry name" value="TruB_N"/>
    <property type="match status" value="1"/>
</dbReference>
<evidence type="ECO:0000259" key="6">
    <source>
        <dbReference type="Pfam" id="PF01509"/>
    </source>
</evidence>
<sequence length="305" mass="34610">MYNGVFPIFKEKGLTSHDVVYKMRKILHMKKVGHTGTLDPEVTGVLPIVVGEATKLTEYMQMKDKSYSAEVTLGIATDTEDAHGEVTDTRKIEPLSDEAVDQAVRSLIGEYHQQVPLYSSVKVDGRKLYEYARRGEPVERPVKTVYIREVERTGEIVSDGSTVKFNIDVTCSKGTYIRTLAVDIGRALGVPAHMSGLIRTASCGFNIDDTVTLDDLRELEDEKKKDCLQPVKDIISEENLLEIDDENLLFKVQHGQKLMKSDIMEMVSQKDKYIVFLKHGKPIGMYHQHPQKEDELKPYKMFNRL</sequence>
<dbReference type="SUPFAM" id="SSF55120">
    <property type="entry name" value="Pseudouridine synthase"/>
    <property type="match status" value="1"/>
</dbReference>
<dbReference type="InterPro" id="IPR014780">
    <property type="entry name" value="tRNA_psdUridine_synth_TruB"/>
</dbReference>
<dbReference type="CDD" id="cd02573">
    <property type="entry name" value="PseudoU_synth_EcTruB"/>
    <property type="match status" value="1"/>
</dbReference>
<comment type="similarity">
    <text evidence="2 5">Belongs to the pseudouridine synthase TruB family. Type 1 subfamily.</text>
</comment>
<dbReference type="InterPro" id="IPR032819">
    <property type="entry name" value="TruB_C"/>
</dbReference>
<evidence type="ECO:0000313" key="8">
    <source>
        <dbReference type="EMBL" id="SDK24400.1"/>
    </source>
</evidence>
<evidence type="ECO:0000256" key="1">
    <source>
        <dbReference type="ARBA" id="ARBA00000385"/>
    </source>
</evidence>
<evidence type="ECO:0000256" key="4">
    <source>
        <dbReference type="ARBA" id="ARBA00023235"/>
    </source>
</evidence>
<dbReference type="PANTHER" id="PTHR13767">
    <property type="entry name" value="TRNA-PSEUDOURIDINE SYNTHASE"/>
    <property type="match status" value="1"/>
</dbReference>
<comment type="function">
    <text evidence="5">Responsible for synthesis of pseudouridine from uracil-55 in the psi GC loop of transfer RNAs.</text>
</comment>
<evidence type="ECO:0000256" key="5">
    <source>
        <dbReference type="HAMAP-Rule" id="MF_01080"/>
    </source>
</evidence>
<dbReference type="EMBL" id="FNFY01000001">
    <property type="protein sequence ID" value="SDK24400.1"/>
    <property type="molecule type" value="Genomic_DNA"/>
</dbReference>
<dbReference type="FunFam" id="3.30.2350.10:FF:000011">
    <property type="entry name" value="tRNA pseudouridine synthase B"/>
    <property type="match status" value="1"/>
</dbReference>
<dbReference type="PANTHER" id="PTHR13767:SF2">
    <property type="entry name" value="PSEUDOURIDYLATE SYNTHASE TRUB1"/>
    <property type="match status" value="1"/>
</dbReference>
<evidence type="ECO:0000256" key="2">
    <source>
        <dbReference type="ARBA" id="ARBA00005642"/>
    </source>
</evidence>
<dbReference type="Proteomes" id="UP000199008">
    <property type="component" value="Unassembled WGS sequence"/>
</dbReference>
<gene>
    <name evidence="5" type="primary">truB</name>
    <name evidence="8" type="ORF">SAMN05216216_101180</name>
</gene>
<organism evidence="8 9">
    <name type="scientific">Lacicoccus qingdaonensis</name>
    <dbReference type="NCBI Taxonomy" id="576118"/>
    <lineage>
        <taxon>Bacteria</taxon>
        <taxon>Bacillati</taxon>
        <taxon>Bacillota</taxon>
        <taxon>Bacilli</taxon>
        <taxon>Bacillales</taxon>
        <taxon>Salinicoccaceae</taxon>
        <taxon>Lacicoccus</taxon>
    </lineage>
</organism>
<dbReference type="Gene3D" id="3.30.2350.10">
    <property type="entry name" value="Pseudouridine synthase"/>
    <property type="match status" value="1"/>
</dbReference>
<proteinExistence type="inferred from homology"/>
<dbReference type="OrthoDB" id="9802309at2"/>
<dbReference type="RefSeq" id="WP_092983728.1">
    <property type="nucleotide sequence ID" value="NZ_FNFY01000001.1"/>
</dbReference>
<keyword evidence="3 5" id="KW-0819">tRNA processing</keyword>
<dbReference type="HAMAP" id="MF_01080">
    <property type="entry name" value="TruB_bact"/>
    <property type="match status" value="1"/>
</dbReference>
<evidence type="ECO:0000259" key="7">
    <source>
        <dbReference type="Pfam" id="PF16198"/>
    </source>
</evidence>
<dbReference type="GO" id="GO:0031119">
    <property type="term" value="P:tRNA pseudouridine synthesis"/>
    <property type="evidence" value="ECO:0007669"/>
    <property type="project" value="UniProtKB-UniRule"/>
</dbReference>
<comment type="catalytic activity">
    <reaction evidence="1 5">
        <text>uridine(55) in tRNA = pseudouridine(55) in tRNA</text>
        <dbReference type="Rhea" id="RHEA:42532"/>
        <dbReference type="Rhea" id="RHEA-COMP:10101"/>
        <dbReference type="Rhea" id="RHEA-COMP:10102"/>
        <dbReference type="ChEBI" id="CHEBI:65314"/>
        <dbReference type="ChEBI" id="CHEBI:65315"/>
        <dbReference type="EC" id="5.4.99.25"/>
    </reaction>
</comment>
<dbReference type="GO" id="GO:1990481">
    <property type="term" value="P:mRNA pseudouridine synthesis"/>
    <property type="evidence" value="ECO:0007669"/>
    <property type="project" value="TreeGrafter"/>
</dbReference>
<accession>A0A1G9ACY1</accession>
<dbReference type="Pfam" id="PF16198">
    <property type="entry name" value="TruB_C_2"/>
    <property type="match status" value="1"/>
</dbReference>
<reference evidence="9" key="1">
    <citation type="submission" date="2016-10" db="EMBL/GenBank/DDBJ databases">
        <authorList>
            <person name="Varghese N."/>
            <person name="Submissions S."/>
        </authorList>
    </citation>
    <scope>NUCLEOTIDE SEQUENCE [LARGE SCALE GENOMIC DNA]</scope>
    <source>
        <strain evidence="9">CGMCC 1.8895</strain>
    </source>
</reference>
<dbReference type="EC" id="5.4.99.25" evidence="5"/>
<keyword evidence="9" id="KW-1185">Reference proteome</keyword>
<feature type="domain" description="Pseudouridine synthase II N-terminal" evidence="6">
    <location>
        <begin position="24"/>
        <end position="177"/>
    </location>
</feature>
<dbReference type="STRING" id="576118.SAMN05216216_101180"/>
<dbReference type="InterPro" id="IPR002501">
    <property type="entry name" value="PsdUridine_synth_N"/>
</dbReference>
<evidence type="ECO:0000313" key="9">
    <source>
        <dbReference type="Proteomes" id="UP000199008"/>
    </source>
</evidence>
<evidence type="ECO:0000256" key="3">
    <source>
        <dbReference type="ARBA" id="ARBA00022694"/>
    </source>
</evidence>
<dbReference type="NCBIfam" id="TIGR00431">
    <property type="entry name" value="TruB"/>
    <property type="match status" value="1"/>
</dbReference>
<feature type="active site" description="Nucleophile" evidence="5">
    <location>
        <position position="39"/>
    </location>
</feature>
<dbReference type="InterPro" id="IPR020103">
    <property type="entry name" value="PsdUridine_synth_cat_dom_sf"/>
</dbReference>